<keyword evidence="6 11" id="KW-0175">Coiled coil</keyword>
<evidence type="ECO:0000256" key="4">
    <source>
        <dbReference type="ARBA" id="ARBA00022776"/>
    </source>
</evidence>
<feature type="coiled-coil region" evidence="11">
    <location>
        <begin position="406"/>
        <end position="479"/>
    </location>
</feature>
<evidence type="ECO:0000256" key="1">
    <source>
        <dbReference type="ARBA" id="ARBA00007050"/>
    </source>
</evidence>
<feature type="coiled-coil region" evidence="11">
    <location>
        <begin position="307"/>
        <end position="341"/>
    </location>
</feature>
<comment type="function">
    <text evidence="10">Acts as a component of the essential kinetochore-associated NDC80 complex, which is required for chromosome segregation and spindle checkpoint activity.</text>
</comment>
<evidence type="ECO:0000313" key="14">
    <source>
        <dbReference type="EMBL" id="SVP89558.1"/>
    </source>
</evidence>
<dbReference type="GO" id="GO:0005634">
    <property type="term" value="C:nucleus"/>
    <property type="evidence" value="ECO:0007669"/>
    <property type="project" value="UniProtKB-SubCell"/>
</dbReference>
<evidence type="ECO:0000256" key="6">
    <source>
        <dbReference type="ARBA" id="ARBA00023054"/>
    </source>
</evidence>
<dbReference type="GO" id="GO:0051301">
    <property type="term" value="P:cell division"/>
    <property type="evidence" value="ECO:0007669"/>
    <property type="project" value="UniProtKB-UniRule"/>
</dbReference>
<dbReference type="Pfam" id="PF03801">
    <property type="entry name" value="Ndc80_HEC"/>
    <property type="match status" value="1"/>
</dbReference>
<comment type="similarity">
    <text evidence="1 10">Belongs to the NDC80/HEC1 family.</text>
</comment>
<accession>A0A3B0MX84</accession>
<proteinExistence type="inferred from homology"/>
<dbReference type="EMBL" id="UIVS01000001">
    <property type="protein sequence ID" value="SVP89558.1"/>
    <property type="molecule type" value="Genomic_DNA"/>
</dbReference>
<keyword evidence="3 10" id="KW-0132">Cell division</keyword>
<comment type="subcellular location">
    <subcellularLocation>
        <location evidence="10">Chromosome</location>
        <location evidence="10">Centromere</location>
        <location evidence="10">Kinetochore</location>
    </subcellularLocation>
    <subcellularLocation>
        <location evidence="10">Nucleus</location>
    </subcellularLocation>
</comment>
<keyword evidence="7 10" id="KW-0539">Nucleus</keyword>
<name>A0A3B0MX84_THEAN</name>
<evidence type="ECO:0000256" key="7">
    <source>
        <dbReference type="ARBA" id="ARBA00023242"/>
    </source>
</evidence>
<dbReference type="GO" id="GO:0051315">
    <property type="term" value="P:attachment of mitotic spindle microtubules to kinetochore"/>
    <property type="evidence" value="ECO:0007669"/>
    <property type="project" value="UniProtKB-UniRule"/>
</dbReference>
<evidence type="ECO:0000313" key="13">
    <source>
        <dbReference type="EMBL" id="SVP88390.1"/>
    </source>
</evidence>
<dbReference type="EMBL" id="UIVT01000001">
    <property type="protein sequence ID" value="SVP88390.1"/>
    <property type="molecule type" value="Genomic_DNA"/>
</dbReference>
<keyword evidence="9 10" id="KW-0137">Centromere</keyword>
<evidence type="ECO:0000256" key="5">
    <source>
        <dbReference type="ARBA" id="ARBA00022838"/>
    </source>
</evidence>
<dbReference type="InterPro" id="IPR038273">
    <property type="entry name" value="Ndc80_sf"/>
</dbReference>
<dbReference type="InterPro" id="IPR055260">
    <property type="entry name" value="Ndc80_CH"/>
</dbReference>
<evidence type="ECO:0000256" key="3">
    <source>
        <dbReference type="ARBA" id="ARBA00022618"/>
    </source>
</evidence>
<evidence type="ECO:0000256" key="8">
    <source>
        <dbReference type="ARBA" id="ARBA00023306"/>
    </source>
</evidence>
<keyword evidence="5 10" id="KW-0995">Kinetochore</keyword>
<feature type="domain" description="Kinetochore protein Ndc80 CH" evidence="12">
    <location>
        <begin position="14"/>
        <end position="119"/>
    </location>
</feature>
<evidence type="ECO:0000256" key="2">
    <source>
        <dbReference type="ARBA" id="ARBA00022454"/>
    </source>
</evidence>
<dbReference type="GO" id="GO:0031262">
    <property type="term" value="C:Ndc80 complex"/>
    <property type="evidence" value="ECO:0007669"/>
    <property type="project" value="UniProtKB-UniRule"/>
</dbReference>
<keyword evidence="8 10" id="KW-0131">Cell cycle</keyword>
<gene>
    <name evidence="13" type="ORF">TAT_000025400</name>
    <name evidence="14" type="ORF">TAV_000025300</name>
</gene>
<sequence length="506" mass="59239">MIQQFLSHKSQNTKKLNTKKECVNFILHFLAWKGYNACSVSDLLRSPPLKVLLDIWNFLFRLVDKNVTITKENMAVEVPKFYNDFGYPHIMTTSHLKTPTAERQWESNLVALSWLCKLLLYEHENFHKDFEKKSTMTQTDSYMFDAAFKMNIKNPSTYKTVTEWATEHLQLYINVVEKRKSIPNDFEEELNKVLSRLEKSVNSKTKQLNHLRTVSEELQKEIQEFDDLKERVNTIKIEIKTIEDLTNKVKDYCNRMKNELELRESILTQETNSLIQMENSNKEFNDKMNLKIVSSESYKIIQDGKNIKEINQDINQLKLNLNNCSKKMRELENDRLSLSSEVSKNYNLIVKSLSASGIDTEPWKEFEILLKKIDPHSPDHSKSLSDDLMNLVNDIDSELSLQGGSVSDLQKTLKSLEQEIEDLRVTESDYSNSTSFNKEKSHLISENEYLVSELTKRELENTRNDLDLANKRLLESRSQANYDLQKYIKGLRDVSYCLKSIYIYKI</sequence>
<evidence type="ECO:0000259" key="12">
    <source>
        <dbReference type="Pfam" id="PF03801"/>
    </source>
</evidence>
<organism evidence="13">
    <name type="scientific">Theileria annulata</name>
    <dbReference type="NCBI Taxonomy" id="5874"/>
    <lineage>
        <taxon>Eukaryota</taxon>
        <taxon>Sar</taxon>
        <taxon>Alveolata</taxon>
        <taxon>Apicomplexa</taxon>
        <taxon>Aconoidasida</taxon>
        <taxon>Piroplasmida</taxon>
        <taxon>Theileriidae</taxon>
        <taxon>Theileria</taxon>
    </lineage>
</organism>
<dbReference type="VEuPathDB" id="PiroplasmaDB:TA19405"/>
<dbReference type="AlphaFoldDB" id="A0A3B0MX84"/>
<keyword evidence="4 10" id="KW-0498">Mitosis</keyword>
<dbReference type="PANTHER" id="PTHR10643:SF2">
    <property type="entry name" value="KINETOCHORE PROTEIN NDC80 HOMOLOG"/>
    <property type="match status" value="1"/>
</dbReference>
<keyword evidence="2 10" id="KW-0158">Chromosome</keyword>
<evidence type="ECO:0000256" key="10">
    <source>
        <dbReference type="RuleBase" id="RU368072"/>
    </source>
</evidence>
<reference evidence="13" key="1">
    <citation type="submission" date="2018-07" db="EMBL/GenBank/DDBJ databases">
        <authorList>
            <person name="Quirk P.G."/>
            <person name="Krulwich T.A."/>
        </authorList>
    </citation>
    <scope>NUCLEOTIDE SEQUENCE</scope>
    <source>
        <strain evidence="13">Anand</strain>
    </source>
</reference>
<evidence type="ECO:0000256" key="9">
    <source>
        <dbReference type="ARBA" id="ARBA00023328"/>
    </source>
</evidence>
<protein>
    <recommendedName>
        <fullName evidence="10">Kinetochore protein NDC80</fullName>
    </recommendedName>
</protein>
<evidence type="ECO:0000256" key="11">
    <source>
        <dbReference type="SAM" id="Coils"/>
    </source>
</evidence>
<comment type="subunit">
    <text evidence="10">Component of the NDC80 complex.</text>
</comment>
<feature type="coiled-coil region" evidence="11">
    <location>
        <begin position="187"/>
        <end position="262"/>
    </location>
</feature>
<dbReference type="InterPro" id="IPR005550">
    <property type="entry name" value="Kinetochore_Ndc80"/>
</dbReference>
<dbReference type="Gene3D" id="1.10.418.30">
    <property type="entry name" value="Ncd80 complex, Ncd80 subunit"/>
    <property type="match status" value="1"/>
</dbReference>
<dbReference type="PANTHER" id="PTHR10643">
    <property type="entry name" value="KINETOCHORE PROTEIN NDC80"/>
    <property type="match status" value="1"/>
</dbReference>